<evidence type="ECO:0000313" key="4">
    <source>
        <dbReference type="Proteomes" id="UP001501758"/>
    </source>
</evidence>
<protein>
    <submittedName>
        <fullName evidence="3">GNAT family N-acetyltransferase</fullName>
    </submittedName>
</protein>
<organism evidence="3 4">
    <name type="scientific">Aquimarina litoralis</name>
    <dbReference type="NCBI Taxonomy" id="584605"/>
    <lineage>
        <taxon>Bacteria</taxon>
        <taxon>Pseudomonadati</taxon>
        <taxon>Bacteroidota</taxon>
        <taxon>Flavobacteriia</taxon>
        <taxon>Flavobacteriales</taxon>
        <taxon>Flavobacteriaceae</taxon>
        <taxon>Aquimarina</taxon>
    </lineage>
</organism>
<proteinExistence type="predicted"/>
<evidence type="ECO:0000256" key="1">
    <source>
        <dbReference type="ARBA" id="ARBA00004924"/>
    </source>
</evidence>
<dbReference type="Proteomes" id="UP001501758">
    <property type="component" value="Unassembled WGS sequence"/>
</dbReference>
<comment type="pathway">
    <text evidence="1">Siderophore biosynthesis.</text>
</comment>
<reference evidence="3 4" key="1">
    <citation type="journal article" date="2019" name="Int. J. Syst. Evol. Microbiol.">
        <title>The Global Catalogue of Microorganisms (GCM) 10K type strain sequencing project: providing services to taxonomists for standard genome sequencing and annotation.</title>
        <authorList>
            <consortium name="The Broad Institute Genomics Platform"/>
            <consortium name="The Broad Institute Genome Sequencing Center for Infectious Disease"/>
            <person name="Wu L."/>
            <person name="Ma J."/>
        </authorList>
    </citation>
    <scope>NUCLEOTIDE SEQUENCE [LARGE SCALE GENOMIC DNA]</scope>
    <source>
        <strain evidence="3 4">JCM 15974</strain>
    </source>
</reference>
<dbReference type="RefSeq" id="WP_343911885.1">
    <property type="nucleotide sequence ID" value="NZ_BAAAGE010000001.1"/>
</dbReference>
<dbReference type="InterPro" id="IPR007310">
    <property type="entry name" value="Aerobactin_biosyn_IucA/IucC_N"/>
</dbReference>
<dbReference type="Gene3D" id="3.40.630.30">
    <property type="match status" value="1"/>
</dbReference>
<dbReference type="InterPro" id="IPR037455">
    <property type="entry name" value="LucA/IucC-like"/>
</dbReference>
<gene>
    <name evidence="3" type="ORF">GCM10009430_16800</name>
</gene>
<dbReference type="Pfam" id="PF13523">
    <property type="entry name" value="Acetyltransf_8"/>
    <property type="match status" value="1"/>
</dbReference>
<dbReference type="Pfam" id="PF06276">
    <property type="entry name" value="FhuF"/>
    <property type="match status" value="1"/>
</dbReference>
<dbReference type="EMBL" id="BAAAGE010000001">
    <property type="protein sequence ID" value="GAA0718526.1"/>
    <property type="molecule type" value="Genomic_DNA"/>
</dbReference>
<dbReference type="PANTHER" id="PTHR34384">
    <property type="entry name" value="L-2,3-DIAMINOPROPANOATE--CITRATE LIGASE"/>
    <property type="match status" value="1"/>
</dbReference>
<evidence type="ECO:0000259" key="2">
    <source>
        <dbReference type="SMART" id="SM01006"/>
    </source>
</evidence>
<dbReference type="InterPro" id="IPR016181">
    <property type="entry name" value="Acyl_CoA_acyltransferase"/>
</dbReference>
<dbReference type="Gene3D" id="6.10.250.3370">
    <property type="match status" value="1"/>
</dbReference>
<feature type="domain" description="Acyltransferase MbtK/IucB-like conserved" evidence="2">
    <location>
        <begin position="25"/>
        <end position="73"/>
    </location>
</feature>
<dbReference type="SUPFAM" id="SSF55729">
    <property type="entry name" value="Acyl-CoA N-acyltransferases (Nat)"/>
    <property type="match status" value="1"/>
</dbReference>
<dbReference type="Gene3D" id="1.10.510.40">
    <property type="match status" value="1"/>
</dbReference>
<dbReference type="InterPro" id="IPR019432">
    <property type="entry name" value="Acyltransferase_MbtK/IucB-like"/>
</dbReference>
<name>A0ABN1IPM3_9FLAO</name>
<dbReference type="Gene3D" id="3.30.310.280">
    <property type="match status" value="1"/>
</dbReference>
<sequence>MENIGAIQNIVFSRTIENFGTIHLRHLDFDSDINTIHLWVTNPYAKYWGMLDSTLAEVRSEYETLVSRKDYDVFVGVYNGVPIFLMEKYKASTDRVAEHYAVKDTDYGMHILVAPSEERITGFTWNVFSTVLEYFFQLPEVERVVVEPDVRNEKIHKLNKKAGFVYQKEIELPEKTAALAFCELEDYKIAKKALHENNNPMTNLDTNQLETSDTHLNPTTWAKVNRSLVAKAISEFTHELLLKPEQQTNHSQFNTYRLKADNPSIVYEFKAKIYALDHWDVDAQSIIKKVDHKQMPIDALKFVVDFVYTLEIPKHLLPVYLEEISSTLSSAAYKEVNSTFSAKELVNNSFQVIEHAMTEGHPCFVANNGRIGFDHQDYLQYSPEADTPFKIYWVAGHKSKTTFTSVDSYEYKTFIKEELGIQLIAKFNTKLESLGLDTSSYVFIPVHPWQWNNKIFQVFAADIANQNLVFLGEGEDYFSAQQSIRTLYNKSNPKKMYTKTALSILNMGFMRGLSPSYMQSTPHITTWITDLLEKDQYLEKQGFTMLGEVATVGFQNTYYELLGKTNAHNKMLSALWRESPHSKIHEDQQLMTMAALLHKDSLGNSLIVALINAASCEVNLWVRKYLSAYLSPLLHCFYKYGFVFMPHGENIIVVLENYLPVKILMKDITEEVIVFNPELELPNKVKRLYTETSDKMKILSIFTDVFDCFFRFLTPILEKELSFREEDFWKEVALCIHSYQQEHPELQSKFDRYDLFVPEFDRCCLNRLQLKNTQQMLNLADPMASLILEGTLENPIAQFKNIDHLRDKEEVAIV</sequence>
<evidence type="ECO:0000313" key="3">
    <source>
        <dbReference type="EMBL" id="GAA0718526.1"/>
    </source>
</evidence>
<dbReference type="Pfam" id="PF04183">
    <property type="entry name" value="IucA_IucC"/>
    <property type="match status" value="1"/>
</dbReference>
<keyword evidence="4" id="KW-1185">Reference proteome</keyword>
<accession>A0ABN1IPM3</accession>
<dbReference type="SMART" id="SM01006">
    <property type="entry name" value="AlcB"/>
    <property type="match status" value="1"/>
</dbReference>
<dbReference type="PANTHER" id="PTHR34384:SF6">
    <property type="entry name" value="STAPHYLOFERRIN B SYNTHASE"/>
    <property type="match status" value="1"/>
</dbReference>
<comment type="caution">
    <text evidence="3">The sequence shown here is derived from an EMBL/GenBank/DDBJ whole genome shotgun (WGS) entry which is preliminary data.</text>
</comment>
<dbReference type="InterPro" id="IPR022770">
    <property type="entry name" value="IucA/IucC-like_C"/>
</dbReference>